<dbReference type="InterPro" id="IPR003156">
    <property type="entry name" value="DHHA1_dom"/>
</dbReference>
<dbReference type="InterPro" id="IPR001667">
    <property type="entry name" value="DDH_dom"/>
</dbReference>
<keyword evidence="3" id="KW-0540">Nuclease</keyword>
<dbReference type="PANTHER" id="PTHR30255">
    <property type="entry name" value="SINGLE-STRANDED-DNA-SPECIFIC EXONUCLEASE RECJ"/>
    <property type="match status" value="1"/>
</dbReference>
<keyword evidence="10" id="KW-1185">Reference proteome</keyword>
<evidence type="ECO:0000259" key="7">
    <source>
        <dbReference type="Pfam" id="PF02272"/>
    </source>
</evidence>
<accession>A0A2U1E2I0</accession>
<dbReference type="GO" id="GO:0006281">
    <property type="term" value="P:DNA repair"/>
    <property type="evidence" value="ECO:0007669"/>
    <property type="project" value="InterPro"/>
</dbReference>
<evidence type="ECO:0000313" key="9">
    <source>
        <dbReference type="EMBL" id="PVY94153.1"/>
    </source>
</evidence>
<feature type="domain" description="RecJ OB" evidence="8">
    <location>
        <begin position="456"/>
        <end position="575"/>
    </location>
</feature>
<evidence type="ECO:0000259" key="6">
    <source>
        <dbReference type="Pfam" id="PF01368"/>
    </source>
</evidence>
<evidence type="ECO:0000256" key="4">
    <source>
        <dbReference type="ARBA" id="ARBA00022801"/>
    </source>
</evidence>
<dbReference type="PANTHER" id="PTHR30255:SF2">
    <property type="entry name" value="SINGLE-STRANDED-DNA-SPECIFIC EXONUCLEASE RECJ"/>
    <property type="match status" value="1"/>
</dbReference>
<dbReference type="GO" id="GO:0003676">
    <property type="term" value="F:nucleic acid binding"/>
    <property type="evidence" value="ECO:0007669"/>
    <property type="project" value="InterPro"/>
</dbReference>
<dbReference type="InterPro" id="IPR038763">
    <property type="entry name" value="DHH_sf"/>
</dbReference>
<dbReference type="Gene3D" id="3.10.310.30">
    <property type="match status" value="1"/>
</dbReference>
<keyword evidence="5 9" id="KW-0269">Exonuclease</keyword>
<dbReference type="Pfam" id="PF02272">
    <property type="entry name" value="DHHA1"/>
    <property type="match status" value="1"/>
</dbReference>
<dbReference type="Proteomes" id="UP000245793">
    <property type="component" value="Unassembled WGS sequence"/>
</dbReference>
<dbReference type="InterPro" id="IPR041122">
    <property type="entry name" value="RecJ_OB"/>
</dbReference>
<comment type="caution">
    <text evidence="9">The sequence shown here is derived from an EMBL/GenBank/DDBJ whole genome shotgun (WGS) entry which is preliminary data.</text>
</comment>
<comment type="similarity">
    <text evidence="1">Belongs to the RecJ family.</text>
</comment>
<feature type="domain" description="DHHA1" evidence="7">
    <location>
        <begin position="351"/>
        <end position="441"/>
    </location>
</feature>
<evidence type="ECO:0000256" key="1">
    <source>
        <dbReference type="ARBA" id="ARBA00005915"/>
    </source>
</evidence>
<dbReference type="Pfam" id="PF01368">
    <property type="entry name" value="DHH"/>
    <property type="match status" value="1"/>
</dbReference>
<proteinExistence type="inferred from homology"/>
<feature type="domain" description="DDH" evidence="6">
    <location>
        <begin position="79"/>
        <end position="233"/>
    </location>
</feature>
<evidence type="ECO:0000256" key="5">
    <source>
        <dbReference type="ARBA" id="ARBA00022839"/>
    </source>
</evidence>
<evidence type="ECO:0000256" key="2">
    <source>
        <dbReference type="ARBA" id="ARBA00019841"/>
    </source>
</evidence>
<dbReference type="EMBL" id="QEKV01000006">
    <property type="protein sequence ID" value="PVY94153.1"/>
    <property type="molecule type" value="Genomic_DNA"/>
</dbReference>
<dbReference type="RefSeq" id="WP_165803610.1">
    <property type="nucleotide sequence ID" value="NZ_QEKV01000006.1"/>
</dbReference>
<dbReference type="InterPro" id="IPR051673">
    <property type="entry name" value="SSDNA_exonuclease_RecJ"/>
</dbReference>
<dbReference type="AlphaFoldDB" id="A0A2U1E2I0"/>
<gene>
    <name evidence="9" type="ORF">C7381_10625</name>
</gene>
<sequence length="581" mass="66531">MLEKWFLRNKNNAQSPDKNLNLLERTKLRILYNRDITEIDDMRKYFLNPYEAMYDANLFNDFHILYDRLISLKENNETVAIVGDYDVDGIMSTTILIKTFKRLGINVTYKIPNRMSDGYGINRRIVDELKLEGVSLIITVDNGIQAFDVLEYAKELGLDVFITDHHELKVEDGEFKIPDSIGAINPHRPDSNYPFKLLCGAGIAYKVAILLLKKFGVYDEAIDRELITLAGIATICDVVDLVDENRIISYHGLLNYRTTTNLGLRAITKVASVDISKVDSYHIGFIIGPRFNSSGRLKTADLGIELLTTEDEDRALEIATELNDLNEERKTYTESGYKSALEKIDSNNLPSALVIYLENIHESVAGIIAGRIKEKYYRPTIILTDGEENLKGSGRSVDEFDIYSSISEFSDLCLKFGGHKMACGLSIEKDKMDEFRDKLIKSANKYETDFIKKVYIDAIFPLEMVDLRFLDMLNSFRPFGKANEEPKFADNNLKFIGFNVLGKNKNVIKLSLVSSSNRVVTAILFETEDAFLKRFKEEFNLDIYDSIQKGLYMDIVYYPQLNEFRGNKEAQIIITNYRYKR</sequence>
<organism evidence="9 10">
    <name type="scientific">Ezakiella coagulans</name>
    <dbReference type="NCBI Taxonomy" id="46507"/>
    <lineage>
        <taxon>Bacteria</taxon>
        <taxon>Bacillati</taxon>
        <taxon>Bacillota</taxon>
        <taxon>Tissierellia</taxon>
        <taxon>Ezakiella</taxon>
    </lineage>
</organism>
<dbReference type="SUPFAM" id="SSF64182">
    <property type="entry name" value="DHH phosphoesterases"/>
    <property type="match status" value="1"/>
</dbReference>
<dbReference type="InterPro" id="IPR004610">
    <property type="entry name" value="RecJ"/>
</dbReference>
<dbReference type="GO" id="GO:0006310">
    <property type="term" value="P:DNA recombination"/>
    <property type="evidence" value="ECO:0007669"/>
    <property type="project" value="InterPro"/>
</dbReference>
<keyword evidence="4" id="KW-0378">Hydrolase</keyword>
<evidence type="ECO:0000259" key="8">
    <source>
        <dbReference type="Pfam" id="PF17768"/>
    </source>
</evidence>
<dbReference type="GO" id="GO:0008409">
    <property type="term" value="F:5'-3' exonuclease activity"/>
    <property type="evidence" value="ECO:0007669"/>
    <property type="project" value="InterPro"/>
</dbReference>
<dbReference type="Pfam" id="PF17768">
    <property type="entry name" value="RecJ_OB"/>
    <property type="match status" value="1"/>
</dbReference>
<reference evidence="9 10" key="1">
    <citation type="submission" date="2018-04" db="EMBL/GenBank/DDBJ databases">
        <title>Genomic Encyclopedia of Type Strains, Phase IV (KMG-IV): sequencing the most valuable type-strain genomes for metagenomic binning, comparative biology and taxonomic classification.</title>
        <authorList>
            <person name="Goeker M."/>
        </authorList>
    </citation>
    <scope>NUCLEOTIDE SEQUENCE [LARGE SCALE GENOMIC DNA]</scope>
    <source>
        <strain evidence="9 10">DSM 20705</strain>
    </source>
</reference>
<name>A0A2U1E2I0_9FIRM</name>
<evidence type="ECO:0000313" key="10">
    <source>
        <dbReference type="Proteomes" id="UP000245793"/>
    </source>
</evidence>
<protein>
    <recommendedName>
        <fullName evidence="2">Single-stranded-DNA-specific exonuclease RecJ</fullName>
    </recommendedName>
</protein>
<dbReference type="NCBIfam" id="TIGR00644">
    <property type="entry name" value="recJ"/>
    <property type="match status" value="1"/>
</dbReference>
<dbReference type="Gene3D" id="3.90.1640.30">
    <property type="match status" value="1"/>
</dbReference>
<evidence type="ECO:0000256" key="3">
    <source>
        <dbReference type="ARBA" id="ARBA00022722"/>
    </source>
</evidence>